<feature type="chain" id="PRO_5008379113" description="VWFA domain-containing protein" evidence="3">
    <location>
        <begin position="25"/>
        <end position="624"/>
    </location>
</feature>
<evidence type="ECO:0000256" key="2">
    <source>
        <dbReference type="SAM" id="Phobius"/>
    </source>
</evidence>
<gene>
    <name evidence="5" type="ORF">MSP8886_02760</name>
</gene>
<keyword evidence="2" id="KW-1133">Transmembrane helix</keyword>
<dbReference type="RefSeq" id="WP_067017350.1">
    <property type="nucleotide sequence ID" value="NZ_FLOB01000006.1"/>
</dbReference>
<sequence length="624" mass="68703">MKWFKVYAVLTLVVVSTWSSFSQAETQFRVLVDASGSMQTSDPDRITPEAIQLLSQLAPEGKATIGVWLFGEQPRVLFPESDVTEASRIKLANYLKSYVTQDLKTDVESILNLLLKTPAAGSLKPGFRQDWILITDGNVDLSLDESVNQASRQRIWTGITKQLEERGIHLHTISLTGYSDRALLNHLSFRTNATHTEAAVPEDMLDAFDRIFSQSMPYQELPLVDDHFKVDPSVSQISIESLHEAGALPTIVQPNGKNLVLSNHSDVSVSEGPHFTVITITNPAAGEWHVDDVNLSRVKVRAISDLNLRVTKIAPVTFVNEPIHSTVSLFRDNQALKGAQIPEGDVEQVLTRLTGSSKDVIVKTDLDALKGRFKNRIEGLTQPGEYVLTTDFLGKNLDRKMSQYFTVRPPINFTIKSSSDSLVTVSASPSNGKLDIKRSNVRLELTFTDGTKQFDQMAKLKDGDWNKVIPVATNSSIKARARLMGITQSGARIEYWTPTWTIHRNGSDPVYVEKGSIASSTPPTSTVSVESEQNVAPVLVEPNVELVGNTPTGNNQQAANDTGGNNQGDDSAQDAETFGADSLLLYLGIAGGVVLLLAVIVFVIRRSRRRNRYDDFQDDDLDDV</sequence>
<dbReference type="Proteomes" id="UP000092544">
    <property type="component" value="Unassembled WGS sequence"/>
</dbReference>
<dbReference type="SUPFAM" id="SSF53300">
    <property type="entry name" value="vWA-like"/>
    <property type="match status" value="1"/>
</dbReference>
<dbReference type="OrthoDB" id="798937at2"/>
<dbReference type="CDD" id="cd00198">
    <property type="entry name" value="vWFA"/>
    <property type="match status" value="1"/>
</dbReference>
<dbReference type="InterPro" id="IPR036465">
    <property type="entry name" value="vWFA_dom_sf"/>
</dbReference>
<dbReference type="EMBL" id="FLOB01000006">
    <property type="protein sequence ID" value="SBS33462.1"/>
    <property type="molecule type" value="Genomic_DNA"/>
</dbReference>
<keyword evidence="6" id="KW-1185">Reference proteome</keyword>
<dbReference type="Pfam" id="PF00092">
    <property type="entry name" value="VWA"/>
    <property type="match status" value="1"/>
</dbReference>
<keyword evidence="2" id="KW-0472">Membrane</keyword>
<dbReference type="AlphaFoldDB" id="A0A1A8TL34"/>
<feature type="compositionally biased region" description="Polar residues" evidence="1">
    <location>
        <begin position="549"/>
        <end position="570"/>
    </location>
</feature>
<keyword evidence="3" id="KW-0732">Signal</keyword>
<evidence type="ECO:0000313" key="5">
    <source>
        <dbReference type="EMBL" id="SBS33462.1"/>
    </source>
</evidence>
<evidence type="ECO:0000256" key="3">
    <source>
        <dbReference type="SAM" id="SignalP"/>
    </source>
</evidence>
<evidence type="ECO:0000256" key="1">
    <source>
        <dbReference type="SAM" id="MobiDB-lite"/>
    </source>
</evidence>
<feature type="domain" description="VWFA" evidence="4">
    <location>
        <begin position="27"/>
        <end position="216"/>
    </location>
</feature>
<reference evidence="5 6" key="1">
    <citation type="submission" date="2016-06" db="EMBL/GenBank/DDBJ databases">
        <authorList>
            <person name="Kjaerup R.B."/>
            <person name="Dalgaard T.S."/>
            <person name="Juul-Madsen H.R."/>
        </authorList>
    </citation>
    <scope>NUCLEOTIDE SEQUENCE [LARGE SCALE GENOMIC DNA]</scope>
    <source>
        <strain evidence="5 6">CECT 8886</strain>
    </source>
</reference>
<feature type="region of interest" description="Disordered" evidence="1">
    <location>
        <begin position="545"/>
        <end position="574"/>
    </location>
</feature>
<dbReference type="STRING" id="1792290.MSP8886_02760"/>
<feature type="transmembrane region" description="Helical" evidence="2">
    <location>
        <begin position="583"/>
        <end position="604"/>
    </location>
</feature>
<dbReference type="InterPro" id="IPR002035">
    <property type="entry name" value="VWF_A"/>
</dbReference>
<dbReference type="Gene3D" id="3.40.50.410">
    <property type="entry name" value="von Willebrand factor, type A domain"/>
    <property type="match status" value="1"/>
</dbReference>
<organism evidence="5 6">
    <name type="scientific">Marinomonas spartinae</name>
    <dbReference type="NCBI Taxonomy" id="1792290"/>
    <lineage>
        <taxon>Bacteria</taxon>
        <taxon>Pseudomonadati</taxon>
        <taxon>Pseudomonadota</taxon>
        <taxon>Gammaproteobacteria</taxon>
        <taxon>Oceanospirillales</taxon>
        <taxon>Oceanospirillaceae</taxon>
        <taxon>Marinomonas</taxon>
    </lineage>
</organism>
<name>A0A1A8TL34_9GAMM</name>
<proteinExistence type="predicted"/>
<keyword evidence="2" id="KW-0812">Transmembrane</keyword>
<evidence type="ECO:0000313" key="6">
    <source>
        <dbReference type="Proteomes" id="UP000092544"/>
    </source>
</evidence>
<feature type="signal peptide" evidence="3">
    <location>
        <begin position="1"/>
        <end position="24"/>
    </location>
</feature>
<dbReference type="PROSITE" id="PS50234">
    <property type="entry name" value="VWFA"/>
    <property type="match status" value="1"/>
</dbReference>
<evidence type="ECO:0000259" key="4">
    <source>
        <dbReference type="PROSITE" id="PS50234"/>
    </source>
</evidence>
<accession>A0A1A8TL34</accession>
<protein>
    <recommendedName>
        <fullName evidence="4">VWFA domain-containing protein</fullName>
    </recommendedName>
</protein>
<dbReference type="SMART" id="SM00327">
    <property type="entry name" value="VWA"/>
    <property type="match status" value="1"/>
</dbReference>